<keyword evidence="6 11" id="KW-0732">Signal</keyword>
<keyword evidence="3" id="KW-0813">Transport</keyword>
<dbReference type="InterPro" id="IPR023614">
    <property type="entry name" value="Porin_dom_sf"/>
</dbReference>
<evidence type="ECO:0000256" key="3">
    <source>
        <dbReference type="ARBA" id="ARBA00022448"/>
    </source>
</evidence>
<evidence type="ECO:0000256" key="5">
    <source>
        <dbReference type="ARBA" id="ARBA00022692"/>
    </source>
</evidence>
<keyword evidence="9" id="KW-0472">Membrane</keyword>
<evidence type="ECO:0000256" key="4">
    <source>
        <dbReference type="ARBA" id="ARBA00022452"/>
    </source>
</evidence>
<dbReference type="Pfam" id="PF13609">
    <property type="entry name" value="Porin_4"/>
    <property type="match status" value="1"/>
</dbReference>
<dbReference type="STRING" id="762967.HMPREF9440_02134"/>
<evidence type="ECO:0000259" key="12">
    <source>
        <dbReference type="Pfam" id="PF13609"/>
    </source>
</evidence>
<evidence type="ECO:0000313" key="13">
    <source>
        <dbReference type="EMBL" id="EHY30515.1"/>
    </source>
</evidence>
<keyword evidence="5" id="KW-0812">Transmembrane</keyword>
<reference evidence="13 14" key="1">
    <citation type="submission" date="2011-11" db="EMBL/GenBank/DDBJ databases">
        <authorList>
            <person name="Weinstock G."/>
            <person name="Sodergren E."/>
            <person name="Clifton S."/>
            <person name="Fulton L."/>
            <person name="Fulton B."/>
            <person name="Courtney L."/>
            <person name="Fronick C."/>
            <person name="Harrison M."/>
            <person name="Strong C."/>
            <person name="Farmer C."/>
            <person name="Delahaunty K."/>
            <person name="Markovic C."/>
            <person name="Hall O."/>
            <person name="Minx P."/>
            <person name="Tomlinson C."/>
            <person name="Mitreva M."/>
            <person name="Hou S."/>
            <person name="Chen J."/>
            <person name="Wollam A."/>
            <person name="Pepin K.H."/>
            <person name="Johnson M."/>
            <person name="Bhonagiri V."/>
            <person name="Zhang X."/>
            <person name="Suruliraj S."/>
            <person name="Warren W."/>
            <person name="Chinwalla A."/>
            <person name="Mardis E.R."/>
            <person name="Wilson R.K."/>
        </authorList>
    </citation>
    <scope>NUCLEOTIDE SEQUENCE [LARGE SCALE GENOMIC DNA]</scope>
    <source>
        <strain evidence="13 14">YIT 11816</strain>
    </source>
</reference>
<evidence type="ECO:0000256" key="6">
    <source>
        <dbReference type="ARBA" id="ARBA00022729"/>
    </source>
</evidence>
<keyword evidence="10" id="KW-0998">Cell outer membrane</keyword>
<evidence type="ECO:0000256" key="1">
    <source>
        <dbReference type="ARBA" id="ARBA00004571"/>
    </source>
</evidence>
<dbReference type="SUPFAM" id="SSF56935">
    <property type="entry name" value="Porins"/>
    <property type="match status" value="1"/>
</dbReference>
<evidence type="ECO:0000256" key="2">
    <source>
        <dbReference type="ARBA" id="ARBA00011233"/>
    </source>
</evidence>
<dbReference type="CDD" id="cd00342">
    <property type="entry name" value="gram_neg_porins"/>
    <property type="match status" value="1"/>
</dbReference>
<accession>H3KH91</accession>
<evidence type="ECO:0000256" key="8">
    <source>
        <dbReference type="ARBA" id="ARBA00023114"/>
    </source>
</evidence>
<dbReference type="HOGENOM" id="CLU_684992_0_0_4"/>
<evidence type="ECO:0000256" key="11">
    <source>
        <dbReference type="SAM" id="SignalP"/>
    </source>
</evidence>
<proteinExistence type="predicted"/>
<evidence type="ECO:0000256" key="9">
    <source>
        <dbReference type="ARBA" id="ARBA00023136"/>
    </source>
</evidence>
<dbReference type="InterPro" id="IPR033900">
    <property type="entry name" value="Gram_neg_porin_domain"/>
</dbReference>
<dbReference type="Gene3D" id="2.40.160.10">
    <property type="entry name" value="Porin"/>
    <property type="match status" value="1"/>
</dbReference>
<dbReference type="GO" id="GO:0015288">
    <property type="term" value="F:porin activity"/>
    <property type="evidence" value="ECO:0007669"/>
    <property type="project" value="UniProtKB-KW"/>
</dbReference>
<dbReference type="GO" id="GO:0009279">
    <property type="term" value="C:cell outer membrane"/>
    <property type="evidence" value="ECO:0007669"/>
    <property type="project" value="UniProtKB-SubCell"/>
</dbReference>
<dbReference type="GO" id="GO:0046930">
    <property type="term" value="C:pore complex"/>
    <property type="evidence" value="ECO:0007669"/>
    <property type="project" value="UniProtKB-KW"/>
</dbReference>
<dbReference type="EMBL" id="AFBQ01000321">
    <property type="protein sequence ID" value="EHY30515.1"/>
    <property type="molecule type" value="Genomic_DNA"/>
</dbReference>
<comment type="caution">
    <text evidence="13">The sequence shown here is derived from an EMBL/GenBank/DDBJ whole genome shotgun (WGS) entry which is preliminary data.</text>
</comment>
<keyword evidence="8" id="KW-0626">Porin</keyword>
<evidence type="ECO:0000313" key="14">
    <source>
        <dbReference type="Proteomes" id="UP000004956"/>
    </source>
</evidence>
<dbReference type="Proteomes" id="UP000004956">
    <property type="component" value="Unassembled WGS sequence"/>
</dbReference>
<evidence type="ECO:0000256" key="10">
    <source>
        <dbReference type="ARBA" id="ARBA00023237"/>
    </source>
</evidence>
<keyword evidence="7" id="KW-0406">Ion transport</keyword>
<dbReference type="GO" id="GO:0006811">
    <property type="term" value="P:monoatomic ion transport"/>
    <property type="evidence" value="ECO:0007669"/>
    <property type="project" value="UniProtKB-KW"/>
</dbReference>
<comment type="subcellular location">
    <subcellularLocation>
        <location evidence="1">Cell outer membrane</location>
        <topology evidence="1">Multi-pass membrane protein</topology>
    </subcellularLocation>
</comment>
<sequence length="412" mass="43173">MTDPGTTTRVPLKRNQEKHMQTHRLAGAALTSALAAALTLAAGAAAAAEATVYGGIDAGLYMTDTKHGNPNLQMHGTDISTVWGIRTKEDLGNGTYVRVSLEGGFDGSSGAVANDARAGAFFSRDALLIVGNERMGEVAFGRTGGLLGSTGTYGQWAANAMNPIYSNNPDGGLPGTFQSSPIVDNAVTFRTAPFLGGLRVVGQYSNAADQAATPESDGFSKVQHVYALGTSWTGEKTTALALVQVIDYPNKTMAATPSDAKATVNFFAGASAYVWGDLRVHVAYQHLEHARGVLGTPNVISGADMGFAAATSREGFTADSFSVGANHPLLGGRIHGSVKMVRASWEGPNAANLADDGERWVGAVRYSYPLSKRTNLYAVGTYAYGNGMFRNTEKAENVASRSTVAMGMTHKF</sequence>
<feature type="signal peptide" evidence="11">
    <location>
        <begin position="1"/>
        <end position="47"/>
    </location>
</feature>
<dbReference type="PANTHER" id="PTHR34501">
    <property type="entry name" value="PROTEIN YDDL-RELATED"/>
    <property type="match status" value="1"/>
</dbReference>
<dbReference type="InterPro" id="IPR050298">
    <property type="entry name" value="Gram-neg_bact_OMP"/>
</dbReference>
<dbReference type="AlphaFoldDB" id="H3KH91"/>
<keyword evidence="14" id="KW-1185">Reference proteome</keyword>
<comment type="subunit">
    <text evidence="2">Homotrimer.</text>
</comment>
<dbReference type="PATRIC" id="fig|762967.3.peg.1677"/>
<feature type="domain" description="Porin" evidence="12">
    <location>
        <begin position="35"/>
        <end position="383"/>
    </location>
</feature>
<keyword evidence="4" id="KW-1134">Transmembrane beta strand</keyword>
<gene>
    <name evidence="13" type="ORF">HMPREF9440_02134</name>
</gene>
<organism evidence="13 14">
    <name type="scientific">Sutterella parvirubra YIT 11816</name>
    <dbReference type="NCBI Taxonomy" id="762967"/>
    <lineage>
        <taxon>Bacteria</taxon>
        <taxon>Pseudomonadati</taxon>
        <taxon>Pseudomonadota</taxon>
        <taxon>Betaproteobacteria</taxon>
        <taxon>Burkholderiales</taxon>
        <taxon>Sutterellaceae</taxon>
        <taxon>Sutterella</taxon>
    </lineage>
</organism>
<feature type="chain" id="PRO_5003588202" description="Porin domain-containing protein" evidence="11">
    <location>
        <begin position="48"/>
        <end position="412"/>
    </location>
</feature>
<name>H3KH91_9BURK</name>
<evidence type="ECO:0000256" key="7">
    <source>
        <dbReference type="ARBA" id="ARBA00023065"/>
    </source>
</evidence>
<protein>
    <recommendedName>
        <fullName evidence="12">Porin domain-containing protein</fullName>
    </recommendedName>
</protein>
<dbReference type="PANTHER" id="PTHR34501:SF9">
    <property type="entry name" value="MAJOR OUTER MEMBRANE PROTEIN P.IA"/>
    <property type="match status" value="1"/>
</dbReference>